<dbReference type="AlphaFoldDB" id="A0A914EC15"/>
<feature type="transmembrane region" description="Helical" evidence="1">
    <location>
        <begin position="6"/>
        <end position="23"/>
    </location>
</feature>
<proteinExistence type="predicted"/>
<keyword evidence="1" id="KW-0812">Transmembrane</keyword>
<protein>
    <submittedName>
        <fullName evidence="3">Uncharacterized protein</fullName>
    </submittedName>
</protein>
<reference evidence="3" key="1">
    <citation type="submission" date="2022-11" db="UniProtKB">
        <authorList>
            <consortium name="WormBaseParasite"/>
        </authorList>
    </citation>
    <scope>IDENTIFICATION</scope>
</reference>
<keyword evidence="1" id="KW-0472">Membrane</keyword>
<keyword evidence="2" id="KW-1185">Reference proteome</keyword>
<organism evidence="2 3">
    <name type="scientific">Acrobeloides nanus</name>
    <dbReference type="NCBI Taxonomy" id="290746"/>
    <lineage>
        <taxon>Eukaryota</taxon>
        <taxon>Metazoa</taxon>
        <taxon>Ecdysozoa</taxon>
        <taxon>Nematoda</taxon>
        <taxon>Chromadorea</taxon>
        <taxon>Rhabditida</taxon>
        <taxon>Tylenchina</taxon>
        <taxon>Cephalobomorpha</taxon>
        <taxon>Cephaloboidea</taxon>
        <taxon>Cephalobidae</taxon>
        <taxon>Acrobeloides</taxon>
    </lineage>
</organism>
<keyword evidence="1" id="KW-1133">Transmembrane helix</keyword>
<name>A0A914EC15_9BILA</name>
<accession>A0A914EC15</accession>
<dbReference type="Proteomes" id="UP000887540">
    <property type="component" value="Unplaced"/>
</dbReference>
<evidence type="ECO:0000256" key="1">
    <source>
        <dbReference type="SAM" id="Phobius"/>
    </source>
</evidence>
<feature type="transmembrane region" description="Helical" evidence="1">
    <location>
        <begin position="35"/>
        <end position="54"/>
    </location>
</feature>
<sequence>MCSLEGLIGLVVNICPLLLPYIPYQFNDIQTSQIFILKIIIILKTLFSYISYYVFILDCFATLLIIQGYKLALIHVLKYPYKLYHEHANRITTIEIMQNTK</sequence>
<evidence type="ECO:0000313" key="2">
    <source>
        <dbReference type="Proteomes" id="UP000887540"/>
    </source>
</evidence>
<evidence type="ECO:0000313" key="3">
    <source>
        <dbReference type="WBParaSite" id="ACRNAN_scaffold697.g18496.t1"/>
    </source>
</evidence>
<dbReference type="WBParaSite" id="ACRNAN_scaffold697.g18496.t1">
    <property type="protein sequence ID" value="ACRNAN_scaffold697.g18496.t1"/>
    <property type="gene ID" value="ACRNAN_scaffold697.g18496"/>
</dbReference>